<keyword evidence="2" id="KW-1185">Reference proteome</keyword>
<accession>A0A0V1GT11</accession>
<proteinExistence type="predicted"/>
<organism evidence="1 2">
    <name type="scientific">Trichinella pseudospiralis</name>
    <name type="common">Parasitic roundworm</name>
    <dbReference type="NCBI Taxonomy" id="6337"/>
    <lineage>
        <taxon>Eukaryota</taxon>
        <taxon>Metazoa</taxon>
        <taxon>Ecdysozoa</taxon>
        <taxon>Nematoda</taxon>
        <taxon>Enoplea</taxon>
        <taxon>Dorylaimia</taxon>
        <taxon>Trichinellida</taxon>
        <taxon>Trichinellidae</taxon>
        <taxon>Trichinella</taxon>
    </lineage>
</organism>
<dbReference type="Proteomes" id="UP000054805">
    <property type="component" value="Unassembled WGS sequence"/>
</dbReference>
<dbReference type="EMBL" id="JYDS01000638">
    <property type="protein sequence ID" value="KRZ01420.1"/>
    <property type="molecule type" value="Genomic_DNA"/>
</dbReference>
<protein>
    <submittedName>
        <fullName evidence="1">Uncharacterized protein</fullName>
    </submittedName>
</protein>
<name>A0A0V1GT11_TRIPS</name>
<evidence type="ECO:0000313" key="2">
    <source>
        <dbReference type="Proteomes" id="UP000054805"/>
    </source>
</evidence>
<sequence>MEQGIVYLPVADSTEYSEHFSKYNESIAALTTCIFLEKSLNGTLFLVIVIALFDETPDCLIRME</sequence>
<evidence type="ECO:0000313" key="1">
    <source>
        <dbReference type="EMBL" id="KRZ01420.1"/>
    </source>
</evidence>
<gene>
    <name evidence="1" type="ORF">T4B_14508</name>
</gene>
<reference evidence="1 2" key="1">
    <citation type="submission" date="2015-01" db="EMBL/GenBank/DDBJ databases">
        <title>Evolution of Trichinella species and genotypes.</title>
        <authorList>
            <person name="Korhonen P.K."/>
            <person name="Edoardo P."/>
            <person name="Giuseppe L.R."/>
            <person name="Gasser R.B."/>
        </authorList>
    </citation>
    <scope>NUCLEOTIDE SEQUENCE [LARGE SCALE GENOMIC DNA]</scope>
    <source>
        <strain evidence="1">ISS588</strain>
    </source>
</reference>
<comment type="caution">
    <text evidence="1">The sequence shown here is derived from an EMBL/GenBank/DDBJ whole genome shotgun (WGS) entry which is preliminary data.</text>
</comment>
<dbReference type="AlphaFoldDB" id="A0A0V1GT11"/>